<reference evidence="6" key="2">
    <citation type="submission" date="2015-01" db="EMBL/GenBank/DDBJ databases">
        <title>Evolutionary Origins and Diversification of the Mycorrhizal Mutualists.</title>
        <authorList>
            <consortium name="DOE Joint Genome Institute"/>
            <consortium name="Mycorrhizal Genomics Consortium"/>
            <person name="Kohler A."/>
            <person name="Kuo A."/>
            <person name="Nagy L.G."/>
            <person name="Floudas D."/>
            <person name="Copeland A."/>
            <person name="Barry K.W."/>
            <person name="Cichocki N."/>
            <person name="Veneault-Fourrey C."/>
            <person name="LaButti K."/>
            <person name="Lindquist E.A."/>
            <person name="Lipzen A."/>
            <person name="Lundell T."/>
            <person name="Morin E."/>
            <person name="Murat C."/>
            <person name="Riley R."/>
            <person name="Ohm R."/>
            <person name="Sun H."/>
            <person name="Tunlid A."/>
            <person name="Henrissat B."/>
            <person name="Grigoriev I.V."/>
            <person name="Hibbett D.S."/>
            <person name="Martin F."/>
        </authorList>
    </citation>
    <scope>NUCLEOTIDE SEQUENCE [LARGE SCALE GENOMIC DNA]</scope>
    <source>
        <strain evidence="6">Zn</strain>
    </source>
</reference>
<proteinExistence type="inferred from homology"/>
<dbReference type="PANTHER" id="PTHR11188:SF17">
    <property type="entry name" value="FI21816P1"/>
    <property type="match status" value="1"/>
</dbReference>
<dbReference type="PANTHER" id="PTHR11188">
    <property type="entry name" value="ARRESTIN DOMAIN CONTAINING PROTEIN"/>
    <property type="match status" value="1"/>
</dbReference>
<dbReference type="EMBL" id="KN832903">
    <property type="protein sequence ID" value="KIM92877.1"/>
    <property type="molecule type" value="Genomic_DNA"/>
</dbReference>
<dbReference type="Pfam" id="PF00339">
    <property type="entry name" value="Arrestin_N"/>
    <property type="match status" value="1"/>
</dbReference>
<dbReference type="InterPro" id="IPR014752">
    <property type="entry name" value="Arrestin-like_C"/>
</dbReference>
<feature type="domain" description="Arrestin C-terminal-like" evidence="4">
    <location>
        <begin position="188"/>
        <end position="338"/>
    </location>
</feature>
<dbReference type="Gene3D" id="2.60.40.640">
    <property type="match status" value="1"/>
</dbReference>
<protein>
    <recommendedName>
        <fullName evidence="4">Arrestin C-terminal-like domain-containing protein</fullName>
    </recommendedName>
</protein>
<dbReference type="InterPro" id="IPR011021">
    <property type="entry name" value="Arrestin-like_N"/>
</dbReference>
<evidence type="ECO:0000256" key="3">
    <source>
        <dbReference type="SAM" id="MobiDB-lite"/>
    </source>
</evidence>
<evidence type="ECO:0000313" key="6">
    <source>
        <dbReference type="Proteomes" id="UP000054321"/>
    </source>
</evidence>
<evidence type="ECO:0000259" key="4">
    <source>
        <dbReference type="SMART" id="SM01017"/>
    </source>
</evidence>
<reference evidence="5 6" key="1">
    <citation type="submission" date="2014-04" db="EMBL/GenBank/DDBJ databases">
        <authorList>
            <consortium name="DOE Joint Genome Institute"/>
            <person name="Kuo A."/>
            <person name="Martino E."/>
            <person name="Perotto S."/>
            <person name="Kohler A."/>
            <person name="Nagy L.G."/>
            <person name="Floudas D."/>
            <person name="Copeland A."/>
            <person name="Barry K.W."/>
            <person name="Cichocki N."/>
            <person name="Veneault-Fourrey C."/>
            <person name="LaButti K."/>
            <person name="Lindquist E.A."/>
            <person name="Lipzen A."/>
            <person name="Lundell T."/>
            <person name="Morin E."/>
            <person name="Murat C."/>
            <person name="Sun H."/>
            <person name="Tunlid A."/>
            <person name="Henrissat B."/>
            <person name="Grigoriev I.V."/>
            <person name="Hibbett D.S."/>
            <person name="Martin F."/>
            <person name="Nordberg H.P."/>
            <person name="Cantor M.N."/>
            <person name="Hua S.X."/>
        </authorList>
    </citation>
    <scope>NUCLEOTIDE SEQUENCE [LARGE SCALE GENOMIC DNA]</scope>
    <source>
        <strain evidence="5 6">Zn</strain>
    </source>
</reference>
<feature type="region of interest" description="Disordered" evidence="3">
    <location>
        <begin position="377"/>
        <end position="406"/>
    </location>
</feature>
<dbReference type="InterPro" id="IPR011022">
    <property type="entry name" value="Arrestin_C-like"/>
</dbReference>
<evidence type="ECO:0000313" key="5">
    <source>
        <dbReference type="EMBL" id="KIM92877.1"/>
    </source>
</evidence>
<dbReference type="GO" id="GO:0030674">
    <property type="term" value="F:protein-macromolecule adaptor activity"/>
    <property type="evidence" value="ECO:0007669"/>
    <property type="project" value="TreeGrafter"/>
</dbReference>
<dbReference type="InterPro" id="IPR050357">
    <property type="entry name" value="Arrestin_domain-protein"/>
</dbReference>
<dbReference type="OrthoDB" id="2333384at2759"/>
<dbReference type="STRING" id="913774.A0A0C3CT71"/>
<comment type="subunit">
    <text evidence="2">Interacts with hulA.</text>
</comment>
<dbReference type="Proteomes" id="UP000054321">
    <property type="component" value="Unassembled WGS sequence"/>
</dbReference>
<dbReference type="FunCoup" id="A0A0C3CT71">
    <property type="interactions" value="98"/>
</dbReference>
<gene>
    <name evidence="5" type="ORF">OIDMADRAFT_173646</name>
</gene>
<dbReference type="InParanoid" id="A0A0C3CT71"/>
<dbReference type="GO" id="GO:0005886">
    <property type="term" value="C:plasma membrane"/>
    <property type="evidence" value="ECO:0007669"/>
    <property type="project" value="TreeGrafter"/>
</dbReference>
<dbReference type="GO" id="GO:0031625">
    <property type="term" value="F:ubiquitin protein ligase binding"/>
    <property type="evidence" value="ECO:0007669"/>
    <property type="project" value="TreeGrafter"/>
</dbReference>
<evidence type="ECO:0000256" key="1">
    <source>
        <dbReference type="ARBA" id="ARBA00005298"/>
    </source>
</evidence>
<sequence length="545" mass="60485">MNTFGGMAGRTSASLFEIRLDSEVIVVNCIENANQLLRGVVVLCLPVALKVKDVHLRMTGNLVIGWKDKGKDKVIDTRPFSHLVEKSTEIFSHKWPSFVGGGHHDQFNKETVLPPGNYEWPFELVMNGSMAETIEGLTNSHITYKLEATVMRGKLGQNMHVSKPVRIVRTPDPTLLELGHPVTVEDVWSNKIDYQFRLPQRAVAFGTAIPIEMWFTPLLKGLRMGTISCVLHESQEFTPLEATSNTEKSSTRQRDVDSWEFELNNDEHHILDENGQDGYALGKMLPLPKQFRRCVQDADVWGIKIRHSVKCRLALHNPDGHISELRATLPITIFISPNLSLNTDGCLRSQAQQRLQVADIILHPPPQYGKHILDLLYPSTDQSDGTTPESQSRISSPVYNPGRSGLLENLGPLDGSVYPTSTPPLIFSFTLPSFDTTPRNTDLRRRLSGLRSRNRTVNGGSGLSDYRPHQAEHIGGLNGHTYDENYGGVMYLTSSQDTPEHLDYPDVGDINKVPSYSTALRAPIPSPASSAVLPDYVAAVSVQAS</sequence>
<feature type="compositionally biased region" description="Polar residues" evidence="3">
    <location>
        <begin position="379"/>
        <end position="398"/>
    </location>
</feature>
<evidence type="ECO:0000256" key="2">
    <source>
        <dbReference type="ARBA" id="ARBA00038766"/>
    </source>
</evidence>
<dbReference type="HOGENOM" id="CLU_018982_2_0_1"/>
<dbReference type="AlphaFoldDB" id="A0A0C3CT71"/>
<name>A0A0C3CT71_OIDMZ</name>
<keyword evidence="6" id="KW-1185">Reference proteome</keyword>
<dbReference type="GO" id="GO:0005829">
    <property type="term" value="C:cytosol"/>
    <property type="evidence" value="ECO:0007669"/>
    <property type="project" value="TreeGrafter"/>
</dbReference>
<comment type="similarity">
    <text evidence="1">Belongs to the arrestin family.</text>
</comment>
<dbReference type="Pfam" id="PF02752">
    <property type="entry name" value="Arrestin_C"/>
    <property type="match status" value="1"/>
</dbReference>
<dbReference type="GO" id="GO:0070086">
    <property type="term" value="P:ubiquitin-dependent endocytosis"/>
    <property type="evidence" value="ECO:0007669"/>
    <property type="project" value="TreeGrafter"/>
</dbReference>
<accession>A0A0C3CT71</accession>
<organism evidence="5 6">
    <name type="scientific">Oidiodendron maius (strain Zn)</name>
    <dbReference type="NCBI Taxonomy" id="913774"/>
    <lineage>
        <taxon>Eukaryota</taxon>
        <taxon>Fungi</taxon>
        <taxon>Dikarya</taxon>
        <taxon>Ascomycota</taxon>
        <taxon>Pezizomycotina</taxon>
        <taxon>Leotiomycetes</taxon>
        <taxon>Leotiomycetes incertae sedis</taxon>
        <taxon>Myxotrichaceae</taxon>
        <taxon>Oidiodendron</taxon>
    </lineage>
</organism>
<dbReference type="SMART" id="SM01017">
    <property type="entry name" value="Arrestin_C"/>
    <property type="match status" value="1"/>
</dbReference>